<gene>
    <name evidence="8" type="ORF">O3G_MSEX007655</name>
</gene>
<dbReference type="PRINTS" id="PR00069">
    <property type="entry name" value="ALDKETRDTASE"/>
</dbReference>
<dbReference type="PANTHER" id="PTHR43827:SF3">
    <property type="entry name" value="NADP-DEPENDENT OXIDOREDUCTASE DOMAIN-CONTAINING PROTEIN"/>
    <property type="match status" value="1"/>
</dbReference>
<dbReference type="AlphaFoldDB" id="A0A921Z941"/>
<feature type="site" description="Lowers pKa of active site Tyr" evidence="6">
    <location>
        <position position="86"/>
    </location>
</feature>
<feature type="binding site" evidence="5">
    <location>
        <position position="120"/>
    </location>
    <ligand>
        <name>substrate</name>
    </ligand>
</feature>
<evidence type="ECO:0000256" key="6">
    <source>
        <dbReference type="PIRSR" id="PIRSR000097-3"/>
    </source>
</evidence>
<dbReference type="FunFam" id="3.20.20.100:FF:000002">
    <property type="entry name" value="2,5-diketo-D-gluconic acid reductase A"/>
    <property type="match status" value="1"/>
</dbReference>
<evidence type="ECO:0000256" key="5">
    <source>
        <dbReference type="PIRSR" id="PIRSR000097-2"/>
    </source>
</evidence>
<reference evidence="8" key="2">
    <citation type="submission" date="2020-12" db="EMBL/GenBank/DDBJ databases">
        <authorList>
            <person name="Kanost M."/>
        </authorList>
    </citation>
    <scope>NUCLEOTIDE SEQUENCE</scope>
</reference>
<accession>A0A921Z941</accession>
<proteinExistence type="inferred from homology"/>
<evidence type="ECO:0000256" key="1">
    <source>
        <dbReference type="ARBA" id="ARBA00007905"/>
    </source>
</evidence>
<reference evidence="8" key="1">
    <citation type="journal article" date="2016" name="Insect Biochem. Mol. Biol.">
        <title>Multifaceted biological insights from a draft genome sequence of the tobacco hornworm moth, Manduca sexta.</title>
        <authorList>
            <person name="Kanost M.R."/>
            <person name="Arrese E.L."/>
            <person name="Cao X."/>
            <person name="Chen Y.R."/>
            <person name="Chellapilla S."/>
            <person name="Goldsmith M.R."/>
            <person name="Grosse-Wilde E."/>
            <person name="Heckel D.G."/>
            <person name="Herndon N."/>
            <person name="Jiang H."/>
            <person name="Papanicolaou A."/>
            <person name="Qu J."/>
            <person name="Soulages J.L."/>
            <person name="Vogel H."/>
            <person name="Walters J."/>
            <person name="Waterhouse R.M."/>
            <person name="Ahn S.J."/>
            <person name="Almeida F.C."/>
            <person name="An C."/>
            <person name="Aqrawi P."/>
            <person name="Bretschneider A."/>
            <person name="Bryant W.B."/>
            <person name="Bucks S."/>
            <person name="Chao H."/>
            <person name="Chevignon G."/>
            <person name="Christen J.M."/>
            <person name="Clarke D.F."/>
            <person name="Dittmer N.T."/>
            <person name="Ferguson L.C.F."/>
            <person name="Garavelou S."/>
            <person name="Gordon K.H.J."/>
            <person name="Gunaratna R.T."/>
            <person name="Han Y."/>
            <person name="Hauser F."/>
            <person name="He Y."/>
            <person name="Heidel-Fischer H."/>
            <person name="Hirsh A."/>
            <person name="Hu Y."/>
            <person name="Jiang H."/>
            <person name="Kalra D."/>
            <person name="Klinner C."/>
            <person name="Konig C."/>
            <person name="Kovar C."/>
            <person name="Kroll A.R."/>
            <person name="Kuwar S.S."/>
            <person name="Lee S.L."/>
            <person name="Lehman R."/>
            <person name="Li K."/>
            <person name="Li Z."/>
            <person name="Liang H."/>
            <person name="Lovelace S."/>
            <person name="Lu Z."/>
            <person name="Mansfield J.H."/>
            <person name="McCulloch K.J."/>
            <person name="Mathew T."/>
            <person name="Morton B."/>
            <person name="Muzny D.M."/>
            <person name="Neunemann D."/>
            <person name="Ongeri F."/>
            <person name="Pauchet Y."/>
            <person name="Pu L.L."/>
            <person name="Pyrousis I."/>
            <person name="Rao X.J."/>
            <person name="Redding A."/>
            <person name="Roesel C."/>
            <person name="Sanchez-Gracia A."/>
            <person name="Schaack S."/>
            <person name="Shukla A."/>
            <person name="Tetreau G."/>
            <person name="Wang Y."/>
            <person name="Xiong G.H."/>
            <person name="Traut W."/>
            <person name="Walsh T.K."/>
            <person name="Worley K.C."/>
            <person name="Wu D."/>
            <person name="Wu W."/>
            <person name="Wu Y.Q."/>
            <person name="Zhang X."/>
            <person name="Zou Z."/>
            <person name="Zucker H."/>
            <person name="Briscoe A.D."/>
            <person name="Burmester T."/>
            <person name="Clem R.J."/>
            <person name="Feyereisen R."/>
            <person name="Grimmelikhuijzen C.J.P."/>
            <person name="Hamodrakas S.J."/>
            <person name="Hansson B.S."/>
            <person name="Huguet E."/>
            <person name="Jermiin L.S."/>
            <person name="Lan Q."/>
            <person name="Lehman H.K."/>
            <person name="Lorenzen M."/>
            <person name="Merzendorfer H."/>
            <person name="Michalopoulos I."/>
            <person name="Morton D.B."/>
            <person name="Muthukrishnan S."/>
            <person name="Oakeshott J.G."/>
            <person name="Palmer W."/>
            <person name="Park Y."/>
            <person name="Passarelli A.L."/>
            <person name="Rozas J."/>
            <person name="Schwartz L.M."/>
            <person name="Smith W."/>
            <person name="Southgate A."/>
            <person name="Vilcinskas A."/>
            <person name="Vogt R."/>
            <person name="Wang P."/>
            <person name="Werren J."/>
            <person name="Yu X.Q."/>
            <person name="Zhou J.J."/>
            <person name="Brown S.J."/>
            <person name="Scherer S.E."/>
            <person name="Richards S."/>
            <person name="Blissard G.W."/>
        </authorList>
    </citation>
    <scope>NUCLEOTIDE SEQUENCE</scope>
</reference>
<name>A0A921Z941_MANSE</name>
<dbReference type="OrthoDB" id="416253at2759"/>
<dbReference type="GO" id="GO:0016616">
    <property type="term" value="F:oxidoreductase activity, acting on the CH-OH group of donors, NAD or NADP as acceptor"/>
    <property type="evidence" value="ECO:0007669"/>
    <property type="project" value="UniProtKB-ARBA"/>
</dbReference>
<dbReference type="SUPFAM" id="SSF51430">
    <property type="entry name" value="NAD(P)-linked oxidoreductase"/>
    <property type="match status" value="1"/>
</dbReference>
<dbReference type="PANTHER" id="PTHR43827">
    <property type="entry name" value="2,5-DIKETO-D-GLUCONIC ACID REDUCTASE"/>
    <property type="match status" value="1"/>
</dbReference>
<protein>
    <recommendedName>
        <fullName evidence="7">NADP-dependent oxidoreductase domain-containing protein</fullName>
    </recommendedName>
</protein>
<keyword evidence="9" id="KW-1185">Reference proteome</keyword>
<dbReference type="Gene3D" id="3.20.20.100">
    <property type="entry name" value="NADP-dependent oxidoreductase domain"/>
    <property type="match status" value="1"/>
</dbReference>
<dbReference type="CDD" id="cd19136">
    <property type="entry name" value="AKR_DrGR-like"/>
    <property type="match status" value="1"/>
</dbReference>
<dbReference type="InterPro" id="IPR036812">
    <property type="entry name" value="NAD(P)_OxRdtase_dom_sf"/>
</dbReference>
<comment type="caution">
    <text evidence="8">The sequence shown here is derived from an EMBL/GenBank/DDBJ whole genome shotgun (WGS) entry which is preliminary data.</text>
</comment>
<dbReference type="PROSITE" id="PS00063">
    <property type="entry name" value="ALDOKETO_REDUCTASE_3"/>
    <property type="match status" value="1"/>
</dbReference>
<dbReference type="EMBL" id="JH668425">
    <property type="protein sequence ID" value="KAG6452476.1"/>
    <property type="molecule type" value="Genomic_DNA"/>
</dbReference>
<dbReference type="Pfam" id="PF00248">
    <property type="entry name" value="Aldo_ket_red"/>
    <property type="match status" value="1"/>
</dbReference>
<dbReference type="PIRSF" id="PIRSF000097">
    <property type="entry name" value="AKR"/>
    <property type="match status" value="1"/>
</dbReference>
<dbReference type="EMBL" id="JH668425">
    <property type="protein sequence ID" value="KAG6452478.1"/>
    <property type="molecule type" value="Genomic_DNA"/>
</dbReference>
<evidence type="ECO:0000256" key="3">
    <source>
        <dbReference type="ARBA" id="ARBA00023002"/>
    </source>
</evidence>
<dbReference type="InterPro" id="IPR023210">
    <property type="entry name" value="NADP_OxRdtase_dom"/>
</dbReference>
<evidence type="ECO:0000256" key="4">
    <source>
        <dbReference type="PIRSR" id="PIRSR000097-1"/>
    </source>
</evidence>
<evidence type="ECO:0000313" key="8">
    <source>
        <dbReference type="EMBL" id="KAG6452477.1"/>
    </source>
</evidence>
<dbReference type="InterPro" id="IPR018170">
    <property type="entry name" value="Aldo/ket_reductase_CS"/>
</dbReference>
<feature type="active site" description="Proton donor" evidence="4">
    <location>
        <position position="57"/>
    </location>
</feature>
<dbReference type="EMBL" id="JH668425">
    <property type="protein sequence ID" value="KAG6452477.1"/>
    <property type="molecule type" value="Genomic_DNA"/>
</dbReference>
<evidence type="ECO:0000313" key="9">
    <source>
        <dbReference type="Proteomes" id="UP000791440"/>
    </source>
</evidence>
<sequence>MAAANPALPSYFTLNNGVQMPAIGLGTYRIRNSDAVFKALDSALEAGYRMFDTASVYGNEVHIKNAFSVLLPKYGLEREDIFITTKLSPSDHGGGELTEKACQQSLDNLGVDYVDLYLIHFPGSAKIPADDKRNREMREMTWSKLTELYDDGRMNALGVSNFTIRHLKDLMKCNHGVVPAVNQVEWHPYYHQNSLYKYCKANDIVLQAYCSLGGTSASNTALLNDPVVVRTAKKLEATPAQILLVWALQQDIAIIPKSITPERIKENFSLNFKIPDEDMKALQQLGENNVKYAWDPSIIA</sequence>
<evidence type="ECO:0000256" key="2">
    <source>
        <dbReference type="ARBA" id="ARBA00022857"/>
    </source>
</evidence>
<evidence type="ECO:0000259" key="7">
    <source>
        <dbReference type="Pfam" id="PF00248"/>
    </source>
</evidence>
<keyword evidence="3" id="KW-0560">Oxidoreductase</keyword>
<feature type="domain" description="NADP-dependent oxidoreductase" evidence="7">
    <location>
        <begin position="23"/>
        <end position="285"/>
    </location>
</feature>
<dbReference type="Proteomes" id="UP000791440">
    <property type="component" value="Unassembled WGS sequence"/>
</dbReference>
<comment type="similarity">
    <text evidence="1">Belongs to the aldo/keto reductase family.</text>
</comment>
<dbReference type="InterPro" id="IPR020471">
    <property type="entry name" value="AKR"/>
</dbReference>
<organism evidence="8 9">
    <name type="scientific">Manduca sexta</name>
    <name type="common">Tobacco hawkmoth</name>
    <name type="synonym">Tobacco hornworm</name>
    <dbReference type="NCBI Taxonomy" id="7130"/>
    <lineage>
        <taxon>Eukaryota</taxon>
        <taxon>Metazoa</taxon>
        <taxon>Ecdysozoa</taxon>
        <taxon>Arthropoda</taxon>
        <taxon>Hexapoda</taxon>
        <taxon>Insecta</taxon>
        <taxon>Pterygota</taxon>
        <taxon>Neoptera</taxon>
        <taxon>Endopterygota</taxon>
        <taxon>Lepidoptera</taxon>
        <taxon>Glossata</taxon>
        <taxon>Ditrysia</taxon>
        <taxon>Bombycoidea</taxon>
        <taxon>Sphingidae</taxon>
        <taxon>Sphinginae</taxon>
        <taxon>Sphingini</taxon>
        <taxon>Manduca</taxon>
    </lineage>
</organism>
<keyword evidence="2" id="KW-0521">NADP</keyword>